<dbReference type="OMA" id="DETAKWL"/>
<proteinExistence type="inferred from homology"/>
<keyword evidence="2 3" id="KW-0067">ATP-binding</keyword>
<dbReference type="Pfam" id="PF00012">
    <property type="entry name" value="HSP70"/>
    <property type="match status" value="1"/>
</dbReference>
<dbReference type="Gene3D" id="3.30.420.40">
    <property type="match status" value="2"/>
</dbReference>
<evidence type="ECO:0000256" key="4">
    <source>
        <dbReference type="SAM" id="MobiDB-lite"/>
    </source>
</evidence>
<organism evidence="5 6">
    <name type="scientific">Spizellomyces punctatus (strain DAOM BR117)</name>
    <dbReference type="NCBI Taxonomy" id="645134"/>
    <lineage>
        <taxon>Eukaryota</taxon>
        <taxon>Fungi</taxon>
        <taxon>Fungi incertae sedis</taxon>
        <taxon>Chytridiomycota</taxon>
        <taxon>Chytridiomycota incertae sedis</taxon>
        <taxon>Chytridiomycetes</taxon>
        <taxon>Spizellomycetales</taxon>
        <taxon>Spizellomycetaceae</taxon>
        <taxon>Spizellomyces</taxon>
    </lineage>
</organism>
<evidence type="ECO:0000256" key="2">
    <source>
        <dbReference type="ARBA" id="ARBA00022840"/>
    </source>
</evidence>
<protein>
    <recommendedName>
        <fullName evidence="7">Hsp70-like protein</fullName>
    </recommendedName>
</protein>
<evidence type="ECO:0000313" key="5">
    <source>
        <dbReference type="EMBL" id="KNC95814.1"/>
    </source>
</evidence>
<dbReference type="SUPFAM" id="SSF100920">
    <property type="entry name" value="Heat shock protein 70kD (HSP70), peptide-binding domain"/>
    <property type="match status" value="1"/>
</dbReference>
<dbReference type="InterPro" id="IPR013126">
    <property type="entry name" value="Hsp_70_fam"/>
</dbReference>
<dbReference type="PRINTS" id="PR00301">
    <property type="entry name" value="HEATSHOCK70"/>
</dbReference>
<comment type="similarity">
    <text evidence="3">Belongs to the heat shock protein 70 family.</text>
</comment>
<dbReference type="GO" id="GO:0005524">
    <property type="term" value="F:ATP binding"/>
    <property type="evidence" value="ECO:0007669"/>
    <property type="project" value="UniProtKB-KW"/>
</dbReference>
<gene>
    <name evidence="5" type="ORF">SPPG_08757</name>
</gene>
<dbReference type="EMBL" id="KQ257475">
    <property type="protein sequence ID" value="KNC95814.1"/>
    <property type="molecule type" value="Genomic_DNA"/>
</dbReference>
<dbReference type="PANTHER" id="PTHR19375">
    <property type="entry name" value="HEAT SHOCK PROTEIN 70KDA"/>
    <property type="match status" value="1"/>
</dbReference>
<evidence type="ECO:0000313" key="6">
    <source>
        <dbReference type="Proteomes" id="UP000053201"/>
    </source>
</evidence>
<dbReference type="VEuPathDB" id="FungiDB:SPPG_08757"/>
<dbReference type="eggNOG" id="KOG0101">
    <property type="taxonomic scope" value="Eukaryota"/>
</dbReference>
<dbReference type="InParanoid" id="A0A0L0H4B4"/>
<feature type="compositionally biased region" description="Low complexity" evidence="4">
    <location>
        <begin position="26"/>
        <end position="39"/>
    </location>
</feature>
<evidence type="ECO:0008006" key="7">
    <source>
        <dbReference type="Google" id="ProtNLM"/>
    </source>
</evidence>
<evidence type="ECO:0000256" key="1">
    <source>
        <dbReference type="ARBA" id="ARBA00022741"/>
    </source>
</evidence>
<feature type="region of interest" description="Disordered" evidence="4">
    <location>
        <begin position="1"/>
        <end position="39"/>
    </location>
</feature>
<keyword evidence="1 3" id="KW-0547">Nucleotide-binding</keyword>
<sequence length="602" mass="66031">MPTAMPAPTPTAERGDERGREPMTVSPEPSIRSRSPSLPPGSHYIGIDLGTTLLRLCAYHPDLQTVRFVPNERDKRKTPCFVAFPDDIELVESGRKACDPVVGEEAQRWLFKYPKATVFSWAQLVGLKFDDERVAFYQRYAPYRLVKDKYARVCVEIEHDGRQKHYRPEDLTAILLTYARQNAEQALRHPITGSVITVPAGYTLLQRDATKEAARQAGFQHARLISNAAAAAIAFGFDRPAHPTSVTEYVLSFNLGAAHIDCAVVGIDEEVFEVLASAGDVGFGAADVDVRLLMHFVQDLSKQSNRKLTSLDLLSLRFGAEKIKKALSTADSISHTIQLSSGAYAMTMTRELLETLCADFFDRCLVPIQQVLVEAKMDITKISKVVLSGGGSHFPKLRDRISSLFPGNHIYDFALIDKHKAVGYGAGIESALLSGMRSPNITNYLLIDSLSFSLGILDTTTNTIKTLLKRNTALPAQTTVTLRPIPPTTPPTSTPPAPIAVIKLYEGDTTDPKTCHLLATLSTPIPTQDKHITLSIDVDVDRTVLVTLVSDETEKNVRVTDYPMPVFDVSEDWERGVGVTVVGAGERKGQAGGEVEGMEIQD</sequence>
<dbReference type="Proteomes" id="UP000053201">
    <property type="component" value="Unassembled WGS sequence"/>
</dbReference>
<dbReference type="InterPro" id="IPR043129">
    <property type="entry name" value="ATPase_NBD"/>
</dbReference>
<dbReference type="Gene3D" id="3.90.640.10">
    <property type="entry name" value="Actin, Chain A, domain 4"/>
    <property type="match status" value="1"/>
</dbReference>
<dbReference type="Gene3D" id="3.30.30.30">
    <property type="match status" value="1"/>
</dbReference>
<keyword evidence="6" id="KW-1185">Reference proteome</keyword>
<dbReference type="AlphaFoldDB" id="A0A0L0H4B4"/>
<dbReference type="SUPFAM" id="SSF53067">
    <property type="entry name" value="Actin-like ATPase domain"/>
    <property type="match status" value="2"/>
</dbReference>
<dbReference type="Gene3D" id="2.60.34.10">
    <property type="entry name" value="Substrate Binding Domain Of DNAk, Chain A, domain 1"/>
    <property type="match status" value="1"/>
</dbReference>
<evidence type="ECO:0000256" key="3">
    <source>
        <dbReference type="RuleBase" id="RU003322"/>
    </source>
</evidence>
<dbReference type="STRING" id="645134.A0A0L0H4B4"/>
<name>A0A0L0H4B4_SPIPD</name>
<dbReference type="RefSeq" id="XP_016603854.1">
    <property type="nucleotide sequence ID" value="XM_016756912.1"/>
</dbReference>
<dbReference type="GeneID" id="27691899"/>
<dbReference type="InterPro" id="IPR029047">
    <property type="entry name" value="HSP70_peptide-bd_sf"/>
</dbReference>
<dbReference type="GO" id="GO:0140662">
    <property type="term" value="F:ATP-dependent protein folding chaperone"/>
    <property type="evidence" value="ECO:0007669"/>
    <property type="project" value="InterPro"/>
</dbReference>
<dbReference type="OrthoDB" id="2401965at2759"/>
<accession>A0A0L0H4B4</accession>
<reference evidence="5 6" key="1">
    <citation type="submission" date="2009-08" db="EMBL/GenBank/DDBJ databases">
        <title>The Genome Sequence of Spizellomyces punctatus strain DAOM BR117.</title>
        <authorList>
            <consortium name="The Broad Institute Genome Sequencing Platform"/>
            <person name="Russ C."/>
            <person name="Cuomo C."/>
            <person name="Shea T."/>
            <person name="Young S.K."/>
            <person name="Zeng Q."/>
            <person name="Koehrsen M."/>
            <person name="Haas B."/>
            <person name="Borodovsky M."/>
            <person name="Guigo R."/>
            <person name="Alvarado L."/>
            <person name="Berlin A."/>
            <person name="Bochicchio J."/>
            <person name="Borenstein D."/>
            <person name="Chapman S."/>
            <person name="Chen Z."/>
            <person name="Engels R."/>
            <person name="Freedman E."/>
            <person name="Gellesch M."/>
            <person name="Goldberg J."/>
            <person name="Griggs A."/>
            <person name="Gujja S."/>
            <person name="Heiman D."/>
            <person name="Hepburn T."/>
            <person name="Howarth C."/>
            <person name="Jen D."/>
            <person name="Larson L."/>
            <person name="Lewis B."/>
            <person name="Mehta T."/>
            <person name="Park D."/>
            <person name="Pearson M."/>
            <person name="Roberts A."/>
            <person name="Saif S."/>
            <person name="Shenoy N."/>
            <person name="Sisk P."/>
            <person name="Stolte C."/>
            <person name="Sykes S."/>
            <person name="Thomson T."/>
            <person name="Walk T."/>
            <person name="White J."/>
            <person name="Yandava C."/>
            <person name="Burger G."/>
            <person name="Gray M.W."/>
            <person name="Holland P.W.H."/>
            <person name="King N."/>
            <person name="Lang F.B.F."/>
            <person name="Roger A.J."/>
            <person name="Ruiz-Trillo I."/>
            <person name="Lander E."/>
            <person name="Nusbaum C."/>
        </authorList>
    </citation>
    <scope>NUCLEOTIDE SEQUENCE [LARGE SCALE GENOMIC DNA]</scope>
    <source>
        <strain evidence="5 6">DAOM BR117</strain>
    </source>
</reference>